<evidence type="ECO:0000256" key="4">
    <source>
        <dbReference type="ARBA" id="ARBA00029440"/>
    </source>
</evidence>
<dbReference type="EMBL" id="LQRC01000053">
    <property type="protein sequence ID" value="KXT73932.1"/>
    <property type="molecule type" value="Genomic_DNA"/>
</dbReference>
<gene>
    <name evidence="6" type="ORF">SGODD07_00289</name>
</gene>
<proteinExistence type="inferred from homology"/>
<evidence type="ECO:0000256" key="5">
    <source>
        <dbReference type="RuleBase" id="RU003657"/>
    </source>
</evidence>
<comment type="pathway">
    <text evidence="4">Amino-acid biosynthesis.</text>
</comment>
<dbReference type="InterPro" id="IPR006062">
    <property type="entry name" value="His_biosynth"/>
</dbReference>
<name>A0A139NDH9_STRGN</name>
<organism evidence="6 7">
    <name type="scientific">Streptococcus gordonii</name>
    <dbReference type="NCBI Taxonomy" id="1302"/>
    <lineage>
        <taxon>Bacteria</taxon>
        <taxon>Bacillati</taxon>
        <taxon>Bacillota</taxon>
        <taxon>Bacilli</taxon>
        <taxon>Lactobacillales</taxon>
        <taxon>Streptococcaceae</taxon>
        <taxon>Streptococcus</taxon>
    </lineage>
</organism>
<dbReference type="SUPFAM" id="SSF51366">
    <property type="entry name" value="Ribulose-phoshate binding barrel"/>
    <property type="match status" value="1"/>
</dbReference>
<reference evidence="6 7" key="1">
    <citation type="submission" date="2016-01" db="EMBL/GenBank/DDBJ databases">
        <title>Highly variable Streptococcus oralis are common among viridans streptococci isolated from primates.</title>
        <authorList>
            <person name="Denapaite D."/>
            <person name="Rieger M."/>
            <person name="Koendgen S."/>
            <person name="Brueckner R."/>
            <person name="Ochigava I."/>
            <person name="Kappeler P."/>
            <person name="Maetz-Rensing K."/>
            <person name="Leendertz F."/>
            <person name="Hakenbeck R."/>
        </authorList>
    </citation>
    <scope>NUCLEOTIDE SEQUENCE [LARGE SCALE GENOMIC DNA]</scope>
    <source>
        <strain evidence="6 7">DD07</strain>
    </source>
</reference>
<evidence type="ECO:0000256" key="2">
    <source>
        <dbReference type="ARBA" id="ARBA00022605"/>
    </source>
</evidence>
<comment type="caution">
    <text evidence="6">The sequence shown here is derived from an EMBL/GenBank/DDBJ whole genome shotgun (WGS) entry which is preliminary data.</text>
</comment>
<evidence type="ECO:0000313" key="7">
    <source>
        <dbReference type="Proteomes" id="UP000070096"/>
    </source>
</evidence>
<accession>A0A139NDH9</accession>
<sequence>MDKDGTKSGFDLPMLEAVSQVVSVPIIASGGAGSSQHILEVFEKTAATGALAASIFHYGQVSISETKKAMQAAGLEVRI</sequence>
<keyword evidence="3 5" id="KW-0368">Histidine biosynthesis</keyword>
<evidence type="ECO:0000256" key="1">
    <source>
        <dbReference type="ARBA" id="ARBA00009667"/>
    </source>
</evidence>
<evidence type="ECO:0000256" key="3">
    <source>
        <dbReference type="ARBA" id="ARBA00023102"/>
    </source>
</evidence>
<protein>
    <submittedName>
        <fullName evidence="6">Imidazole glycerol phosphate synthase cyclase subunit</fullName>
    </submittedName>
</protein>
<dbReference type="GO" id="GO:0000105">
    <property type="term" value="P:L-histidine biosynthetic process"/>
    <property type="evidence" value="ECO:0007669"/>
    <property type="project" value="UniProtKB-KW"/>
</dbReference>
<keyword evidence="2 5" id="KW-0028">Amino-acid biosynthesis</keyword>
<dbReference type="InterPro" id="IPR050064">
    <property type="entry name" value="IGPS_HisA/HisF"/>
</dbReference>
<dbReference type="GO" id="GO:0000107">
    <property type="term" value="F:imidazoleglycerol-phosphate synthase activity"/>
    <property type="evidence" value="ECO:0007669"/>
    <property type="project" value="TreeGrafter"/>
</dbReference>
<dbReference type="Pfam" id="PF00977">
    <property type="entry name" value="His_biosynth"/>
    <property type="match status" value="1"/>
</dbReference>
<dbReference type="AlphaFoldDB" id="A0A139NDH9"/>
<dbReference type="InterPro" id="IPR013785">
    <property type="entry name" value="Aldolase_TIM"/>
</dbReference>
<dbReference type="Proteomes" id="UP000070096">
    <property type="component" value="Unassembled WGS sequence"/>
</dbReference>
<dbReference type="PANTHER" id="PTHR21235">
    <property type="entry name" value="IMIDAZOLE GLYCEROL PHOSPHATE SYNTHASE SUBUNIT HISF/H IGP SYNTHASE SUBUNIT HISF/H"/>
    <property type="match status" value="1"/>
</dbReference>
<evidence type="ECO:0000313" key="6">
    <source>
        <dbReference type="EMBL" id="KXT73932.1"/>
    </source>
</evidence>
<comment type="similarity">
    <text evidence="1 5">Belongs to the HisA/HisF family.</text>
</comment>
<dbReference type="Gene3D" id="3.20.20.70">
    <property type="entry name" value="Aldolase class I"/>
    <property type="match status" value="1"/>
</dbReference>
<dbReference type="InterPro" id="IPR011060">
    <property type="entry name" value="RibuloseP-bd_barrel"/>
</dbReference>
<dbReference type="PATRIC" id="fig|1302.21.peg.329"/>
<dbReference type="PANTHER" id="PTHR21235:SF2">
    <property type="entry name" value="IMIDAZOLE GLYCEROL PHOSPHATE SYNTHASE HISHF"/>
    <property type="match status" value="1"/>
</dbReference>